<gene>
    <name evidence="7" type="ORF">MIT9_P1973</name>
</gene>
<dbReference type="SUPFAM" id="SSF63411">
    <property type="entry name" value="LuxS/MPP-like metallohydrolase"/>
    <property type="match status" value="2"/>
</dbReference>
<dbReference type="Gene3D" id="3.30.830.10">
    <property type="entry name" value="Metalloenzyme, LuxS/M16 peptidase-like"/>
    <property type="match status" value="2"/>
</dbReference>
<dbReference type="InterPro" id="IPR050361">
    <property type="entry name" value="MPP/UQCRC_Complex"/>
</dbReference>
<dbReference type="GO" id="GO:0004222">
    <property type="term" value="F:metalloendopeptidase activity"/>
    <property type="evidence" value="ECO:0007669"/>
    <property type="project" value="InterPro"/>
</dbReference>
<evidence type="ECO:0000259" key="6">
    <source>
        <dbReference type="Pfam" id="PF05193"/>
    </source>
</evidence>
<evidence type="ECO:0000313" key="8">
    <source>
        <dbReference type="Proteomes" id="UP001321825"/>
    </source>
</evidence>
<reference evidence="8" key="1">
    <citation type="journal article" date="2024" name="Int. J. Syst. Evol. Microbiol.">
        <title>Methylomarinovum tepidoasis sp. nov., a moderately thermophilic methanotroph of the family Methylothermaceae isolated from a deep-sea hydrothermal field.</title>
        <authorList>
            <person name="Hirayama H."/>
            <person name="Takaki Y."/>
            <person name="Abe M."/>
            <person name="Miyazaki M."/>
            <person name="Uematsu K."/>
            <person name="Matsui Y."/>
            <person name="Takai K."/>
        </authorList>
    </citation>
    <scope>NUCLEOTIDE SEQUENCE [LARGE SCALE GENOMIC DNA]</scope>
    <source>
        <strain evidence="8">IT-9</strain>
    </source>
</reference>
<dbReference type="EMBL" id="AP024714">
    <property type="protein sequence ID" value="BCX82387.1"/>
    <property type="molecule type" value="Genomic_DNA"/>
</dbReference>
<comment type="similarity">
    <text evidence="2 3">Belongs to the peptidase M16 family.</text>
</comment>
<dbReference type="Pfam" id="PF05193">
    <property type="entry name" value="Peptidase_M16_C"/>
    <property type="match status" value="1"/>
</dbReference>
<dbReference type="AlphaFoldDB" id="A0AAU9CWM7"/>
<dbReference type="PANTHER" id="PTHR11851">
    <property type="entry name" value="METALLOPROTEASE"/>
    <property type="match status" value="1"/>
</dbReference>
<keyword evidence="7" id="KW-0645">Protease</keyword>
<dbReference type="RefSeq" id="WP_317704790.1">
    <property type="nucleotide sequence ID" value="NZ_AP024714.1"/>
</dbReference>
<accession>A0AAU9CWM7</accession>
<dbReference type="KEGG" id="mcau:MIT9_P1973"/>
<dbReference type="InterPro" id="IPR011765">
    <property type="entry name" value="Pept_M16_N"/>
</dbReference>
<keyword evidence="7" id="KW-0378">Hydrolase</keyword>
<dbReference type="InterPro" id="IPR007863">
    <property type="entry name" value="Peptidase_M16_C"/>
</dbReference>
<dbReference type="PANTHER" id="PTHR11851:SF49">
    <property type="entry name" value="MITOCHONDRIAL-PROCESSING PEPTIDASE SUBUNIT ALPHA"/>
    <property type="match status" value="1"/>
</dbReference>
<evidence type="ECO:0000256" key="3">
    <source>
        <dbReference type="RuleBase" id="RU004447"/>
    </source>
</evidence>
<evidence type="ECO:0000313" key="7">
    <source>
        <dbReference type="EMBL" id="BCX82387.1"/>
    </source>
</evidence>
<feature type="domain" description="Peptidase M16 N-terminal" evidence="5">
    <location>
        <begin position="36"/>
        <end position="182"/>
    </location>
</feature>
<feature type="domain" description="Peptidase M16 C-terminal" evidence="6">
    <location>
        <begin position="191"/>
        <end position="374"/>
    </location>
</feature>
<dbReference type="PROSITE" id="PS00143">
    <property type="entry name" value="INSULINASE"/>
    <property type="match status" value="1"/>
</dbReference>
<evidence type="ECO:0000259" key="5">
    <source>
        <dbReference type="Pfam" id="PF00675"/>
    </source>
</evidence>
<dbReference type="GO" id="GO:0046872">
    <property type="term" value="F:metal ion binding"/>
    <property type="evidence" value="ECO:0007669"/>
    <property type="project" value="InterPro"/>
</dbReference>
<evidence type="ECO:0000256" key="1">
    <source>
        <dbReference type="ARBA" id="ARBA00001947"/>
    </source>
</evidence>
<keyword evidence="4" id="KW-0732">Signal</keyword>
<proteinExistence type="inferred from homology"/>
<keyword evidence="8" id="KW-1185">Reference proteome</keyword>
<dbReference type="InterPro" id="IPR001431">
    <property type="entry name" value="Pept_M16_Zn_BS"/>
</dbReference>
<dbReference type="GO" id="GO:0006508">
    <property type="term" value="P:proteolysis"/>
    <property type="evidence" value="ECO:0007669"/>
    <property type="project" value="UniProtKB-KW"/>
</dbReference>
<protein>
    <submittedName>
        <fullName evidence="7">Zinc protease</fullName>
    </submittedName>
</protein>
<feature type="chain" id="PRO_5043851920" evidence="4">
    <location>
        <begin position="22"/>
        <end position="462"/>
    </location>
</feature>
<dbReference type="InterPro" id="IPR011249">
    <property type="entry name" value="Metalloenz_LuxS/M16"/>
</dbReference>
<evidence type="ECO:0000256" key="2">
    <source>
        <dbReference type="ARBA" id="ARBA00007261"/>
    </source>
</evidence>
<comment type="cofactor">
    <cofactor evidence="1">
        <name>Zn(2+)</name>
        <dbReference type="ChEBI" id="CHEBI:29105"/>
    </cofactor>
</comment>
<feature type="signal peptide" evidence="4">
    <location>
        <begin position="1"/>
        <end position="21"/>
    </location>
</feature>
<evidence type="ECO:0000256" key="4">
    <source>
        <dbReference type="SAM" id="SignalP"/>
    </source>
</evidence>
<name>A0AAU9CWM7_9GAMM</name>
<dbReference type="Pfam" id="PF00675">
    <property type="entry name" value="Peptidase_M16"/>
    <property type="match status" value="1"/>
</dbReference>
<dbReference type="Proteomes" id="UP001321825">
    <property type="component" value="Chromosome"/>
</dbReference>
<organism evidence="7 8">
    <name type="scientific">Methylomarinovum caldicuralii</name>
    <dbReference type="NCBI Taxonomy" id="438856"/>
    <lineage>
        <taxon>Bacteria</taxon>
        <taxon>Pseudomonadati</taxon>
        <taxon>Pseudomonadota</taxon>
        <taxon>Gammaproteobacteria</taxon>
        <taxon>Methylococcales</taxon>
        <taxon>Methylothermaceae</taxon>
        <taxon>Methylomarinovum</taxon>
    </lineage>
</organism>
<sequence length="462" mass="52376">MIRRFLCFLWLVLLLPLAACATAPKVHEYRLDNGLKVVVKEDHRAPVAVSQVWYKVGSSYEHDGITGISHMLEHMMFKGTEKHGPGEFSRIIAELGGRENAFTGTDYTAYFETLEKSRLPVAFELEADRMRHLKLDEKEFAKEKQVVLEERRMRTDDQPRAKTYEHFMAVAFTNGPYRNPVIGWPADIEALTVADLRQWYRQWYAPNNATLVVVGDVDPERILTWAKKWFGPLEPSEIPPLKPRTEVEQRGERRLTVKVPAKLPYLLMGYKVPVLASLPEDRQWEAYALTVLAGVLDGGESARLATHLVRGRQIAAAAGAGYDLYDRLPTLFLFNGTPAQGHDLDELEQALRQEVKRLQEEPVSAGELERVKTQVTAEAVYERDSMFYQAMQIGLLETNGLGWRRLDEYVDRIQQITAAQVQEVARKYLTADHLTVARLQPLPIKAGQRPPAPAGLGGNHVR</sequence>